<sequence length="481" mass="52288">MSSATSLRVSKGSSKFAPKTRPRAVKRTKNKQKEATAEETQTNKDDGRSHGNTEARENTPTRQPAISGDEAEDEPLSSSTQQNGIPIVGQSSQRDAAATIIGVPKGREEQGGEVPAVSTTTQRRPSVRPSGTPIVIGAPSPTPPRVTPQLPSARRPSVVGSPIGGPAMPQRLASLSSPINTGGSRPTPLRLIHSNRDRTSTPQLGSPVKRRRGTDGTPEPVPLPRLKTTEDYPVLSTEEINSLPIAYFCRDPRHGKPTKEFIDRENAALRKLHEPPESDAASPDASETSSQPLSNLASPTKGEPAKPGNTPDTPASRMAAQVRVINGKVVIDTDSLTISRSDMAGVDNEPMGIVDESERPRFINSLTYVKRRTTRKRWTNEETTEFYRALRKFGSDFEMIASVMPGRCRYDIRNKFKLEEKKHPQWITDTLLKRPPPASISETNSTSSLSQQEASTNDPLGSAEPTPDRTAEQSVHSPAEE</sequence>
<evidence type="ECO:0000313" key="3">
    <source>
        <dbReference type="EMBL" id="KAJ2800581.1"/>
    </source>
</evidence>
<evidence type="ECO:0000313" key="4">
    <source>
        <dbReference type="Proteomes" id="UP001140094"/>
    </source>
</evidence>
<proteinExistence type="predicted"/>
<feature type="compositionally biased region" description="Basic residues" evidence="1">
    <location>
        <begin position="18"/>
        <end position="30"/>
    </location>
</feature>
<dbReference type="PROSITE" id="PS50090">
    <property type="entry name" value="MYB_LIKE"/>
    <property type="match status" value="1"/>
</dbReference>
<name>A0A9W8HV88_9FUNG</name>
<evidence type="ECO:0000256" key="1">
    <source>
        <dbReference type="SAM" id="MobiDB-lite"/>
    </source>
</evidence>
<gene>
    <name evidence="3" type="ORF">H4R20_004008</name>
</gene>
<dbReference type="InterPro" id="IPR039467">
    <property type="entry name" value="TFIIIB_B''_Myb"/>
</dbReference>
<comment type="caution">
    <text evidence="3">The sequence shown here is derived from an EMBL/GenBank/DDBJ whole genome shotgun (WGS) entry which is preliminary data.</text>
</comment>
<dbReference type="SUPFAM" id="SSF46689">
    <property type="entry name" value="Homeodomain-like"/>
    <property type="match status" value="1"/>
</dbReference>
<dbReference type="GO" id="GO:0000126">
    <property type="term" value="C:transcription factor TFIIIB complex"/>
    <property type="evidence" value="ECO:0007669"/>
    <property type="project" value="TreeGrafter"/>
</dbReference>
<feature type="compositionally biased region" description="Polar residues" evidence="1">
    <location>
        <begin position="1"/>
        <end position="13"/>
    </location>
</feature>
<feature type="region of interest" description="Disordered" evidence="1">
    <location>
        <begin position="427"/>
        <end position="481"/>
    </location>
</feature>
<feature type="region of interest" description="Disordered" evidence="1">
    <location>
        <begin position="273"/>
        <end position="315"/>
    </location>
</feature>
<dbReference type="OrthoDB" id="272624at2759"/>
<dbReference type="EMBL" id="JANBUO010000958">
    <property type="protein sequence ID" value="KAJ2800581.1"/>
    <property type="molecule type" value="Genomic_DNA"/>
</dbReference>
<dbReference type="InterPro" id="IPR009057">
    <property type="entry name" value="Homeodomain-like_sf"/>
</dbReference>
<dbReference type="InterPro" id="IPR001005">
    <property type="entry name" value="SANT/Myb"/>
</dbReference>
<dbReference type="CDD" id="cd00167">
    <property type="entry name" value="SANT"/>
    <property type="match status" value="1"/>
</dbReference>
<feature type="compositionally biased region" description="Polar residues" evidence="1">
    <location>
        <begin position="173"/>
        <end position="184"/>
    </location>
</feature>
<dbReference type="PANTHER" id="PTHR22929:SF0">
    <property type="entry name" value="TRANSCRIPTION FACTOR TFIIIB COMPONENT B'' HOMOLOG"/>
    <property type="match status" value="1"/>
</dbReference>
<dbReference type="GO" id="GO:0070898">
    <property type="term" value="P:RNA polymerase III preinitiation complex assembly"/>
    <property type="evidence" value="ECO:0007669"/>
    <property type="project" value="TreeGrafter"/>
</dbReference>
<reference evidence="3" key="1">
    <citation type="submission" date="2022-07" db="EMBL/GenBank/DDBJ databases">
        <title>Phylogenomic reconstructions and comparative analyses of Kickxellomycotina fungi.</title>
        <authorList>
            <person name="Reynolds N.K."/>
            <person name="Stajich J.E."/>
            <person name="Barry K."/>
            <person name="Grigoriev I.V."/>
            <person name="Crous P."/>
            <person name="Smith M.E."/>
        </authorList>
    </citation>
    <scope>NUCLEOTIDE SEQUENCE</scope>
    <source>
        <strain evidence="3">NRRL 1565</strain>
    </source>
</reference>
<dbReference type="Pfam" id="PF15963">
    <property type="entry name" value="Myb_DNA-bind_7"/>
    <property type="match status" value="1"/>
</dbReference>
<dbReference type="AlphaFoldDB" id="A0A9W8HV88"/>
<feature type="compositionally biased region" description="Polar residues" evidence="1">
    <location>
        <begin position="472"/>
        <end position="481"/>
    </location>
</feature>
<evidence type="ECO:0000259" key="2">
    <source>
        <dbReference type="PROSITE" id="PS50090"/>
    </source>
</evidence>
<dbReference type="SMART" id="SM00717">
    <property type="entry name" value="SANT"/>
    <property type="match status" value="1"/>
</dbReference>
<feature type="domain" description="Myb-like" evidence="2">
    <location>
        <begin position="370"/>
        <end position="417"/>
    </location>
</feature>
<organism evidence="3 4">
    <name type="scientific">Coemansia guatemalensis</name>
    <dbReference type="NCBI Taxonomy" id="2761395"/>
    <lineage>
        <taxon>Eukaryota</taxon>
        <taxon>Fungi</taxon>
        <taxon>Fungi incertae sedis</taxon>
        <taxon>Zoopagomycota</taxon>
        <taxon>Kickxellomycotina</taxon>
        <taxon>Kickxellomycetes</taxon>
        <taxon>Kickxellales</taxon>
        <taxon>Kickxellaceae</taxon>
        <taxon>Coemansia</taxon>
    </lineage>
</organism>
<keyword evidence="4" id="KW-1185">Reference proteome</keyword>
<feature type="compositionally biased region" description="Polar residues" evidence="1">
    <location>
        <begin position="285"/>
        <end position="298"/>
    </location>
</feature>
<feature type="compositionally biased region" description="Low complexity" evidence="1">
    <location>
        <begin position="439"/>
        <end position="453"/>
    </location>
</feature>
<feature type="compositionally biased region" description="Basic and acidic residues" evidence="1">
    <location>
        <begin position="31"/>
        <end position="59"/>
    </location>
</feature>
<feature type="region of interest" description="Disordered" evidence="1">
    <location>
        <begin position="1"/>
        <end position="233"/>
    </location>
</feature>
<accession>A0A9W8HV88</accession>
<dbReference type="Proteomes" id="UP001140094">
    <property type="component" value="Unassembled WGS sequence"/>
</dbReference>
<feature type="compositionally biased region" description="Polar residues" evidence="1">
    <location>
        <begin position="76"/>
        <end position="94"/>
    </location>
</feature>
<dbReference type="GO" id="GO:0001156">
    <property type="term" value="F:TFIIIC-class transcription factor complex binding"/>
    <property type="evidence" value="ECO:0007669"/>
    <property type="project" value="TreeGrafter"/>
</dbReference>
<dbReference type="PANTHER" id="PTHR22929">
    <property type="entry name" value="RNA POLYMERASE III TRANSCRIPTION INITIATION FACTOR B"/>
    <property type="match status" value="1"/>
</dbReference>
<protein>
    <recommendedName>
        <fullName evidence="2">Myb-like domain-containing protein</fullName>
    </recommendedName>
</protein>
<dbReference type="Gene3D" id="1.10.10.60">
    <property type="entry name" value="Homeodomain-like"/>
    <property type="match status" value="1"/>
</dbReference>